<reference evidence="3" key="1">
    <citation type="submission" date="2021-02" db="EMBL/GenBank/DDBJ databases">
        <authorList>
            <person name="Nowell W R."/>
        </authorList>
    </citation>
    <scope>NUCLEOTIDE SEQUENCE</scope>
</reference>
<accession>A0A813RG41</accession>
<dbReference type="GO" id="GO:0016757">
    <property type="term" value="F:glycosyltransferase activity"/>
    <property type="evidence" value="ECO:0007669"/>
    <property type="project" value="UniProtKB-KW"/>
</dbReference>
<name>A0A813RG41_9BILA</name>
<dbReference type="InterPro" id="IPR001296">
    <property type="entry name" value="Glyco_trans_1"/>
</dbReference>
<evidence type="ECO:0000256" key="1">
    <source>
        <dbReference type="ARBA" id="ARBA00022676"/>
    </source>
</evidence>
<proteinExistence type="predicted"/>
<dbReference type="AlphaFoldDB" id="A0A813RG41"/>
<dbReference type="EMBL" id="CAJNOH010000030">
    <property type="protein sequence ID" value="CAF0783421.1"/>
    <property type="molecule type" value="Genomic_DNA"/>
</dbReference>
<evidence type="ECO:0000313" key="3">
    <source>
        <dbReference type="EMBL" id="CAF0783421.1"/>
    </source>
</evidence>
<dbReference type="SUPFAM" id="SSF53756">
    <property type="entry name" value="UDP-Glycosyltransferase/glycogen phosphorylase"/>
    <property type="match status" value="1"/>
</dbReference>
<feature type="domain" description="Glycosyl transferase family 1" evidence="2">
    <location>
        <begin position="78"/>
        <end position="234"/>
    </location>
</feature>
<dbReference type="PANTHER" id="PTHR12526:SF627">
    <property type="entry name" value="D-RHAMNOSYLTRANSFERASE WBPZ"/>
    <property type="match status" value="1"/>
</dbReference>
<evidence type="ECO:0000259" key="2">
    <source>
        <dbReference type="Pfam" id="PF00534"/>
    </source>
</evidence>
<gene>
    <name evidence="3" type="ORF">PYM288_LOCUS3744</name>
</gene>
<protein>
    <recommendedName>
        <fullName evidence="2">Glycosyl transferase family 1 domain-containing protein</fullName>
    </recommendedName>
</protein>
<dbReference type="Proteomes" id="UP000663854">
    <property type="component" value="Unassembled WGS sequence"/>
</dbReference>
<comment type="caution">
    <text evidence="3">The sequence shown here is derived from an EMBL/GenBank/DDBJ whole genome shotgun (WGS) entry which is preliminary data.</text>
</comment>
<dbReference type="Pfam" id="PF00534">
    <property type="entry name" value="Glycos_transf_1"/>
    <property type="match status" value="1"/>
</dbReference>
<sequence>MTIDGSAFGKPQIGPAYDEIVSNKAHLLKNMYWQEHFLPIINTKGLSLAESKEQLFDFINEALHNPENMTKANTALLASLGIAQNDFVVTNVGRIISWKGQDVFIKAMQKVVAVNPNVKGLLVGSFESGIGDSAFYNVLKQLISDLGLQKNIILTGDRKDVAQIINSSSLVVHTSIKPEPQGLVILEAMFCEKPVIVSNAGGSAELAQLYGAIATEPGNVDELAESILAVISNTGKYLANQLKLIQTNN</sequence>
<organism evidence="3 4">
    <name type="scientific">Rotaria sordida</name>
    <dbReference type="NCBI Taxonomy" id="392033"/>
    <lineage>
        <taxon>Eukaryota</taxon>
        <taxon>Metazoa</taxon>
        <taxon>Spiralia</taxon>
        <taxon>Gnathifera</taxon>
        <taxon>Rotifera</taxon>
        <taxon>Eurotatoria</taxon>
        <taxon>Bdelloidea</taxon>
        <taxon>Philodinida</taxon>
        <taxon>Philodinidae</taxon>
        <taxon>Rotaria</taxon>
    </lineage>
</organism>
<dbReference type="PANTHER" id="PTHR12526">
    <property type="entry name" value="GLYCOSYLTRANSFERASE"/>
    <property type="match status" value="1"/>
</dbReference>
<evidence type="ECO:0000313" key="4">
    <source>
        <dbReference type="Proteomes" id="UP000663854"/>
    </source>
</evidence>
<keyword evidence="1" id="KW-0808">Transferase</keyword>
<keyword evidence="1" id="KW-0328">Glycosyltransferase</keyword>
<dbReference type="Gene3D" id="3.40.50.2000">
    <property type="entry name" value="Glycogen Phosphorylase B"/>
    <property type="match status" value="1"/>
</dbReference>
<dbReference type="CDD" id="cd03801">
    <property type="entry name" value="GT4_PimA-like"/>
    <property type="match status" value="1"/>
</dbReference>